<dbReference type="InterPro" id="IPR001005">
    <property type="entry name" value="SANT/Myb"/>
</dbReference>
<name>A0AAW1S4Q0_9CHLO</name>
<evidence type="ECO:0000256" key="1">
    <source>
        <dbReference type="SAM" id="MobiDB-lite"/>
    </source>
</evidence>
<sequence length="314" mass="32418">MAEQQVRKARGKDSTRNRCRWSDDEDGQLVRLVVDDDHRAETCGVRKLRWDLVASALGRWSKDGHTVRHRFNLLEHWTGNNASKAKAAKTLAANAAPPPGAATLAQVPHQPPEPAARGPQERSAQAATPAANAAAAGGPVGGAAPAGVPRDSGPPGAAGSEGGPTVAGGTPGSAGDAAAAKAAAPKKHGGIPYKLLAVTALLARKNYEGSAQQVEQDVESNPAFDAELAANDTPAVAGNKVGGRSRWRNGIRATLSASKGGLFVHTGVKDAAGYMVYRLDLAKGRAAVEAWNKTCASNPTRQRLPAVTAWAPPE</sequence>
<keyword evidence="4" id="KW-1185">Reference proteome</keyword>
<evidence type="ECO:0000313" key="3">
    <source>
        <dbReference type="EMBL" id="KAK9840912.1"/>
    </source>
</evidence>
<organism evidence="3 4">
    <name type="scientific">Elliptochloris bilobata</name>
    <dbReference type="NCBI Taxonomy" id="381761"/>
    <lineage>
        <taxon>Eukaryota</taxon>
        <taxon>Viridiplantae</taxon>
        <taxon>Chlorophyta</taxon>
        <taxon>core chlorophytes</taxon>
        <taxon>Trebouxiophyceae</taxon>
        <taxon>Trebouxiophyceae incertae sedis</taxon>
        <taxon>Elliptochloris clade</taxon>
        <taxon>Elliptochloris</taxon>
    </lineage>
</organism>
<dbReference type="AlphaFoldDB" id="A0AAW1S4Q0"/>
<comment type="caution">
    <text evidence="3">The sequence shown here is derived from an EMBL/GenBank/DDBJ whole genome shotgun (WGS) entry which is preliminary data.</text>
</comment>
<feature type="compositionally biased region" description="Low complexity" evidence="1">
    <location>
        <begin position="90"/>
        <end position="105"/>
    </location>
</feature>
<feature type="compositionally biased region" description="Low complexity" evidence="1">
    <location>
        <begin position="173"/>
        <end position="183"/>
    </location>
</feature>
<feature type="domain" description="Myb-like" evidence="2">
    <location>
        <begin position="13"/>
        <end position="75"/>
    </location>
</feature>
<protein>
    <recommendedName>
        <fullName evidence="2">Myb-like domain-containing protein</fullName>
    </recommendedName>
</protein>
<accession>A0AAW1S4Q0</accession>
<dbReference type="Proteomes" id="UP001445335">
    <property type="component" value="Unassembled WGS sequence"/>
</dbReference>
<reference evidence="3 4" key="1">
    <citation type="journal article" date="2024" name="Nat. Commun.">
        <title>Phylogenomics reveals the evolutionary origins of lichenization in chlorophyte algae.</title>
        <authorList>
            <person name="Puginier C."/>
            <person name="Libourel C."/>
            <person name="Otte J."/>
            <person name="Skaloud P."/>
            <person name="Haon M."/>
            <person name="Grisel S."/>
            <person name="Petersen M."/>
            <person name="Berrin J.G."/>
            <person name="Delaux P.M."/>
            <person name="Dal Grande F."/>
            <person name="Keller J."/>
        </authorList>
    </citation>
    <scope>NUCLEOTIDE SEQUENCE [LARGE SCALE GENOMIC DNA]</scope>
    <source>
        <strain evidence="3 4">SAG 245.80</strain>
    </source>
</reference>
<feature type="compositionally biased region" description="Low complexity" evidence="1">
    <location>
        <begin position="124"/>
        <end position="158"/>
    </location>
</feature>
<feature type="compositionally biased region" description="Gly residues" evidence="1">
    <location>
        <begin position="159"/>
        <end position="172"/>
    </location>
</feature>
<proteinExistence type="predicted"/>
<evidence type="ECO:0000259" key="2">
    <source>
        <dbReference type="PROSITE" id="PS50090"/>
    </source>
</evidence>
<evidence type="ECO:0000313" key="4">
    <source>
        <dbReference type="Proteomes" id="UP001445335"/>
    </source>
</evidence>
<dbReference type="EMBL" id="JALJOU010000011">
    <property type="protein sequence ID" value="KAK9840912.1"/>
    <property type="molecule type" value="Genomic_DNA"/>
</dbReference>
<feature type="region of interest" description="Disordered" evidence="1">
    <location>
        <begin position="90"/>
        <end position="184"/>
    </location>
</feature>
<gene>
    <name evidence="3" type="ORF">WJX81_000059</name>
</gene>
<dbReference type="PROSITE" id="PS50090">
    <property type="entry name" value="MYB_LIKE"/>
    <property type="match status" value="1"/>
</dbReference>